<keyword evidence="1" id="KW-0175">Coiled coil</keyword>
<dbReference type="OrthoDB" id="442087at2759"/>
<feature type="compositionally biased region" description="Acidic residues" evidence="2">
    <location>
        <begin position="433"/>
        <end position="452"/>
    </location>
</feature>
<gene>
    <name evidence="4" type="ORF">SPBR_05601</name>
</gene>
<feature type="compositionally biased region" description="Low complexity" evidence="2">
    <location>
        <begin position="749"/>
        <end position="767"/>
    </location>
</feature>
<evidence type="ECO:0000256" key="1">
    <source>
        <dbReference type="SAM" id="Coils"/>
    </source>
</evidence>
<reference evidence="4 5" key="1">
    <citation type="journal article" date="2014" name="BMC Genomics">
        <title>Comparative genomics of the major fungal agents of human and animal Sporotrichosis: Sporothrix schenckii and Sporothrix brasiliensis.</title>
        <authorList>
            <person name="Teixeira M.M."/>
            <person name="de Almeida L.G."/>
            <person name="Kubitschek-Barreira P."/>
            <person name="Alves F.L."/>
            <person name="Kioshima E.S."/>
            <person name="Abadio A.K."/>
            <person name="Fernandes L."/>
            <person name="Derengowski L.S."/>
            <person name="Ferreira K.S."/>
            <person name="Souza R.C."/>
            <person name="Ruiz J.C."/>
            <person name="de Andrade N.C."/>
            <person name="Paes H.C."/>
            <person name="Nicola A.M."/>
            <person name="Albuquerque P."/>
            <person name="Gerber A.L."/>
            <person name="Martins V.P."/>
            <person name="Peconick L.D."/>
            <person name="Neto A.V."/>
            <person name="Chaucanez C.B."/>
            <person name="Silva P.A."/>
            <person name="Cunha O.L."/>
            <person name="de Oliveira F.F."/>
            <person name="dos Santos T.C."/>
            <person name="Barros A.L."/>
            <person name="Soares M.A."/>
            <person name="de Oliveira L.M."/>
            <person name="Marini M.M."/>
            <person name="Villalobos-Duno H."/>
            <person name="Cunha M.M."/>
            <person name="de Hoog S."/>
            <person name="da Silveira J.F."/>
            <person name="Henrissat B."/>
            <person name="Nino-Vega G.A."/>
            <person name="Cisalpino P.S."/>
            <person name="Mora-Montes H.M."/>
            <person name="Almeida S.R."/>
            <person name="Stajich J.E."/>
            <person name="Lopes-Bezerra L.M."/>
            <person name="Vasconcelos A.T."/>
            <person name="Felipe M.S."/>
        </authorList>
    </citation>
    <scope>NUCLEOTIDE SEQUENCE [LARGE SCALE GENOMIC DNA]</scope>
    <source>
        <strain evidence="4 5">5110</strain>
    </source>
</reference>
<dbReference type="InterPro" id="IPR036869">
    <property type="entry name" value="J_dom_sf"/>
</dbReference>
<dbReference type="PRINTS" id="PR00625">
    <property type="entry name" value="JDOMAIN"/>
</dbReference>
<dbReference type="InterPro" id="IPR052763">
    <property type="entry name" value="DnaJ_C4"/>
</dbReference>
<protein>
    <recommendedName>
        <fullName evidence="3">J domain-containing protein</fullName>
    </recommendedName>
</protein>
<dbReference type="Proteomes" id="UP000031575">
    <property type="component" value="Unassembled WGS sequence"/>
</dbReference>
<feature type="compositionally biased region" description="Pro residues" evidence="2">
    <location>
        <begin position="167"/>
        <end position="177"/>
    </location>
</feature>
<evidence type="ECO:0000313" key="4">
    <source>
        <dbReference type="EMBL" id="KIH93893.1"/>
    </source>
</evidence>
<dbReference type="HOGENOM" id="CLU_315717_0_0_1"/>
<name>A0A0C2FS92_9PEZI</name>
<feature type="region of interest" description="Disordered" evidence="2">
    <location>
        <begin position="119"/>
        <end position="251"/>
    </location>
</feature>
<feature type="coiled-coil region" evidence="1">
    <location>
        <begin position="351"/>
        <end position="378"/>
    </location>
</feature>
<proteinExistence type="predicted"/>
<dbReference type="PROSITE" id="PS00636">
    <property type="entry name" value="DNAJ_1"/>
    <property type="match status" value="1"/>
</dbReference>
<dbReference type="SMART" id="SM00271">
    <property type="entry name" value="DnaJ"/>
    <property type="match status" value="1"/>
</dbReference>
<feature type="compositionally biased region" description="Basic and acidic residues" evidence="2">
    <location>
        <begin position="242"/>
        <end position="251"/>
    </location>
</feature>
<dbReference type="VEuPathDB" id="FungiDB:SPBR_05601"/>
<feature type="compositionally biased region" description="Low complexity" evidence="2">
    <location>
        <begin position="131"/>
        <end position="141"/>
    </location>
</feature>
<evidence type="ECO:0000259" key="3">
    <source>
        <dbReference type="PROSITE" id="PS50076"/>
    </source>
</evidence>
<dbReference type="Gene3D" id="1.10.287.110">
    <property type="entry name" value="DnaJ domain"/>
    <property type="match status" value="1"/>
</dbReference>
<comment type="caution">
    <text evidence="4">The sequence shown here is derived from an EMBL/GenBank/DDBJ whole genome shotgun (WGS) entry which is preliminary data.</text>
</comment>
<dbReference type="AlphaFoldDB" id="A0A0C2FS92"/>
<dbReference type="RefSeq" id="XP_040621903.1">
    <property type="nucleotide sequence ID" value="XM_040763864.1"/>
</dbReference>
<evidence type="ECO:0000313" key="5">
    <source>
        <dbReference type="Proteomes" id="UP000031575"/>
    </source>
</evidence>
<dbReference type="InterPro" id="IPR018253">
    <property type="entry name" value="DnaJ_domain_CS"/>
</dbReference>
<feature type="region of interest" description="Disordered" evidence="2">
    <location>
        <begin position="885"/>
        <end position="904"/>
    </location>
</feature>
<feature type="compositionally biased region" description="Polar residues" evidence="2">
    <location>
        <begin position="195"/>
        <end position="204"/>
    </location>
</feature>
<dbReference type="PANTHER" id="PTHR44825:SF1">
    <property type="entry name" value="DNAJ HOMOLOG SUBFAMILY C MEMBER 4"/>
    <property type="match status" value="1"/>
</dbReference>
<dbReference type="EMBL" id="AWTV01000004">
    <property type="protein sequence ID" value="KIH93893.1"/>
    <property type="molecule type" value="Genomic_DNA"/>
</dbReference>
<organism evidence="4 5">
    <name type="scientific">Sporothrix brasiliensis 5110</name>
    <dbReference type="NCBI Taxonomy" id="1398154"/>
    <lineage>
        <taxon>Eukaryota</taxon>
        <taxon>Fungi</taxon>
        <taxon>Dikarya</taxon>
        <taxon>Ascomycota</taxon>
        <taxon>Pezizomycotina</taxon>
        <taxon>Sordariomycetes</taxon>
        <taxon>Sordariomycetidae</taxon>
        <taxon>Ophiostomatales</taxon>
        <taxon>Ophiostomataceae</taxon>
        <taxon>Sporothrix</taxon>
    </lineage>
</organism>
<feature type="region of interest" description="Disordered" evidence="2">
    <location>
        <begin position="685"/>
        <end position="795"/>
    </location>
</feature>
<dbReference type="Pfam" id="PF00226">
    <property type="entry name" value="DnaJ"/>
    <property type="match status" value="1"/>
</dbReference>
<dbReference type="PANTHER" id="PTHR44825">
    <property type="match status" value="1"/>
</dbReference>
<feature type="region of interest" description="Disordered" evidence="2">
    <location>
        <begin position="836"/>
        <end position="869"/>
    </location>
</feature>
<evidence type="ECO:0000256" key="2">
    <source>
        <dbReference type="SAM" id="MobiDB-lite"/>
    </source>
</evidence>
<feature type="compositionally biased region" description="Gly residues" evidence="2">
    <location>
        <begin position="206"/>
        <end position="218"/>
    </location>
</feature>
<feature type="compositionally biased region" description="Polar residues" evidence="2">
    <location>
        <begin position="885"/>
        <end position="895"/>
    </location>
</feature>
<feature type="region of interest" description="Disordered" evidence="2">
    <location>
        <begin position="414"/>
        <end position="465"/>
    </location>
</feature>
<feature type="domain" description="J" evidence="3">
    <location>
        <begin position="14"/>
        <end position="79"/>
    </location>
</feature>
<dbReference type="GeneID" id="63678785"/>
<dbReference type="CDD" id="cd06257">
    <property type="entry name" value="DnaJ"/>
    <property type="match status" value="1"/>
</dbReference>
<keyword evidence="5" id="KW-1185">Reference proteome</keyword>
<feature type="region of interest" description="Disordered" evidence="2">
    <location>
        <begin position="516"/>
        <end position="607"/>
    </location>
</feature>
<sequence length="925" mass="99111">MAPGTGGTATGGRDHYAVLEIAMTADTTSIAASYRRLARLKHPDKNRANPNATADFQALQEAYSVLKDEARRAEYDRQLMYKRGAAGMGSGRGPGKAAGMPQSSGRAYATAAATAAAATAAEMLRRKHQQQRQQQQQQQQQQRRHDHNEGGEGLHSYHKNDSGAPPMMNPRGPPPPRKSAMPWAAAVDGGDTDSTRGFFSNQDAGTGPGHGGRMGDGGTSAYANSHYSGRSYPPSPPNKPRWPKEPPAKDHALEKQIQQARKDIRAEDRTIRKQGRATKKVADVIAALWQAVHAIEDQMGLVVRKKAQLEAQLAVAQQWHNAYVAGAAVAIPTPPVLLPVTDDPAKIVERLEKNQRALAGLQHKLAQTNREIDGAMGQSRSMAAATQEAHERKAQKEVALGELCRRWRLHEFGTSGDDDANAADGWHGWCGWEEGDVEPDSDEDDDEDDAEDDGSKYDVAGSGVNEDLEVHGWSTGAAGTTGATTGDYWWYSSDDTKGSGSGSGDTVQAGEEGVSFTYNPSASEWGPSADTGISATKNGTNYSVGSEERSEGNKAAGSPAKSDREGSIFESQAETEKTTKANTTDVKDESEEEEAQATATEGLEDSYTTASFDYYPSAEQPPWSHGPAIPNCGQYDYFEEYGHYSTGFDQQADPVDYASYVQAGHGGDVINDADDSILFEEHAGGVPLDSDYQGKGKLGQTSGQKGRGHDTQDNVGQGSAGKTEEADRRTDSGSTSFTATGRRADQPQATITTTSTTSAEPTNASNNDIDEEEEEAEESSMAGWHDDDNSGEDDLLVPEADADEEDEDEDGFNVDLLGPLETARRGMGQHMPIYNNSSSSSSSNNMLAMSPAASPSPPRRAPRMARVRRAPGQSAVAAAISSLTGDADANSQSWRAGSEAVAEQNTMVDHDAREQAWRQAMWQGW</sequence>
<dbReference type="PROSITE" id="PS50076">
    <property type="entry name" value="DNAJ_2"/>
    <property type="match status" value="1"/>
</dbReference>
<dbReference type="SUPFAM" id="SSF46565">
    <property type="entry name" value="Chaperone J-domain"/>
    <property type="match status" value="1"/>
</dbReference>
<dbReference type="InterPro" id="IPR001623">
    <property type="entry name" value="DnaJ_domain"/>
</dbReference>
<feature type="compositionally biased region" description="Basic residues" evidence="2">
    <location>
        <begin position="860"/>
        <end position="869"/>
    </location>
</feature>
<feature type="compositionally biased region" description="Basic and acidic residues" evidence="2">
    <location>
        <begin position="722"/>
        <end position="731"/>
    </location>
</feature>
<feature type="compositionally biased region" description="Acidic residues" evidence="2">
    <location>
        <begin position="768"/>
        <end position="778"/>
    </location>
</feature>
<feature type="compositionally biased region" description="Low complexity" evidence="2">
    <location>
        <begin position="836"/>
        <end position="853"/>
    </location>
</feature>
<feature type="compositionally biased region" description="Polar residues" evidence="2">
    <location>
        <begin position="531"/>
        <end position="544"/>
    </location>
</feature>
<accession>A0A0C2FS92</accession>